<keyword evidence="8" id="KW-0998">Cell outer membrane</keyword>
<dbReference type="Gene3D" id="2.60.40.3690">
    <property type="match status" value="1"/>
</dbReference>
<comment type="subcellular location">
    <subcellularLocation>
        <location evidence="1">Cell outer membrane</location>
    </subcellularLocation>
    <subcellularLocation>
        <location evidence="2">Fimbrium</location>
    </subcellularLocation>
</comment>
<evidence type="ECO:0000256" key="9">
    <source>
        <dbReference type="ARBA" id="ARBA00023263"/>
    </source>
</evidence>
<evidence type="ECO:0000259" key="14">
    <source>
        <dbReference type="Pfam" id="PF06321"/>
    </source>
</evidence>
<protein>
    <recommendedName>
        <fullName evidence="11">Fimbrillin</fullName>
    </recommendedName>
</protein>
<keyword evidence="6" id="KW-0472">Membrane</keyword>
<proteinExistence type="inferred from homology"/>
<keyword evidence="4 13" id="KW-0732">Signal</keyword>
<evidence type="ECO:0000313" key="17">
    <source>
        <dbReference type="Proteomes" id="UP000003303"/>
    </source>
</evidence>
<evidence type="ECO:0000256" key="1">
    <source>
        <dbReference type="ARBA" id="ARBA00004442"/>
    </source>
</evidence>
<evidence type="ECO:0000256" key="12">
    <source>
        <dbReference type="ARBA" id="ARBA00045723"/>
    </source>
</evidence>
<comment type="caution">
    <text evidence="16">The sequence shown here is derived from an EMBL/GenBank/DDBJ whole genome shotgun (WGS) entry which is preliminary data.</text>
</comment>
<feature type="domain" description="Major fimbrium subunit FimA C-terminal" evidence="15">
    <location>
        <begin position="173"/>
        <end position="380"/>
    </location>
</feature>
<comment type="function">
    <text evidence="12">Structural subunit of the major fimbriae. These long, filamentous pili are attached to the cell surface; they mediate biofilm formation, adhesion onto host cells and onto other bacteria that are part of the oral microbiome. They play an important role in the invasion of periodontal tissues. Fimbriae and their constituents are major virulence factors. FimA proteins from different strains have highly divergent sequences, and this has been used for classification. The sequence-based classification correlates with pathogenicity.</text>
</comment>
<dbReference type="PROSITE" id="PS51257">
    <property type="entry name" value="PROKAR_LIPOPROTEIN"/>
    <property type="match status" value="1"/>
</dbReference>
<dbReference type="GO" id="GO:0007155">
    <property type="term" value="P:cell adhesion"/>
    <property type="evidence" value="ECO:0007669"/>
    <property type="project" value="InterPro"/>
</dbReference>
<dbReference type="PRINTS" id="PR01737">
    <property type="entry name" value="FIMBRILLIN"/>
</dbReference>
<organism evidence="16 17">
    <name type="scientific">Porphyromonas uenonis 60-3</name>
    <dbReference type="NCBI Taxonomy" id="596327"/>
    <lineage>
        <taxon>Bacteria</taxon>
        <taxon>Pseudomonadati</taxon>
        <taxon>Bacteroidota</taxon>
        <taxon>Bacteroidia</taxon>
        <taxon>Bacteroidales</taxon>
        <taxon>Porphyromonadaceae</taxon>
        <taxon>Porphyromonas</taxon>
    </lineage>
</organism>
<keyword evidence="10" id="KW-0449">Lipoprotein</keyword>
<evidence type="ECO:0000256" key="11">
    <source>
        <dbReference type="ARBA" id="ARBA00029664"/>
    </source>
</evidence>
<dbReference type="AlphaFoldDB" id="C2MDI8"/>
<evidence type="ECO:0000256" key="6">
    <source>
        <dbReference type="ARBA" id="ARBA00023136"/>
    </source>
</evidence>
<dbReference type="GO" id="GO:0009289">
    <property type="term" value="C:pilus"/>
    <property type="evidence" value="ECO:0007669"/>
    <property type="project" value="UniProtKB-SubCell"/>
</dbReference>
<dbReference type="STRING" id="596327.PORUE0001_0554"/>
<comment type="similarity">
    <text evidence="3">Belongs to the bacteroidetes fimbrillin superfamily. FimA/Mfa1 family.</text>
</comment>
<dbReference type="GO" id="GO:0005198">
    <property type="term" value="F:structural molecule activity"/>
    <property type="evidence" value="ECO:0007669"/>
    <property type="project" value="InterPro"/>
</dbReference>
<evidence type="ECO:0000256" key="3">
    <source>
        <dbReference type="ARBA" id="ARBA00006011"/>
    </source>
</evidence>
<keyword evidence="9" id="KW-0281">Fimbrium</keyword>
<dbReference type="Proteomes" id="UP000003303">
    <property type="component" value="Unassembled WGS sequence"/>
</dbReference>
<evidence type="ECO:0000256" key="8">
    <source>
        <dbReference type="ARBA" id="ARBA00023237"/>
    </source>
</evidence>
<dbReference type="GO" id="GO:0009279">
    <property type="term" value="C:cell outer membrane"/>
    <property type="evidence" value="ECO:0007669"/>
    <property type="project" value="UniProtKB-SubCell"/>
</dbReference>
<dbReference type="RefSeq" id="WP_007365901.1">
    <property type="nucleotide sequence ID" value="NZ_ACLR01000192.1"/>
</dbReference>
<reference evidence="16 17" key="1">
    <citation type="submission" date="2009-04" db="EMBL/GenBank/DDBJ databases">
        <authorList>
            <person name="Sebastian Y."/>
            <person name="Madupu R."/>
            <person name="Durkin A.S."/>
            <person name="Torralba M."/>
            <person name="Methe B."/>
            <person name="Sutton G.G."/>
            <person name="Strausberg R.L."/>
            <person name="Nelson K.E."/>
        </authorList>
    </citation>
    <scope>NUCLEOTIDE SEQUENCE [LARGE SCALE GENOMIC DNA]</scope>
    <source>
        <strain evidence="16 17">60-3</strain>
    </source>
</reference>
<evidence type="ECO:0000256" key="7">
    <source>
        <dbReference type="ARBA" id="ARBA00023139"/>
    </source>
</evidence>
<dbReference type="OrthoDB" id="1049870at2"/>
<dbReference type="InterPro" id="IPR029141">
    <property type="entry name" value="FimA_N"/>
</dbReference>
<name>C2MDI8_9PORP</name>
<gene>
    <name evidence="16" type="ORF">PORUE0001_0554</name>
</gene>
<dbReference type="InterPro" id="IPR008110">
    <property type="entry name" value="Fimbrillin"/>
</dbReference>
<evidence type="ECO:0000256" key="4">
    <source>
        <dbReference type="ARBA" id="ARBA00022729"/>
    </source>
</evidence>
<keyword evidence="17" id="KW-1185">Reference proteome</keyword>
<dbReference type="eggNOG" id="ENOG5033GET">
    <property type="taxonomic scope" value="Bacteria"/>
</dbReference>
<evidence type="ECO:0000256" key="13">
    <source>
        <dbReference type="SAM" id="SignalP"/>
    </source>
</evidence>
<sequence length="389" mass="42325">MKSKLFLLSLVALTLAFTACNKKDDVKSETDATISVAIKSADLRAYEDGAGTADMQVKTLAVMVYEGQAQVAYKEAATAGDLEVKDIETTAGTKTLLVVANFEGTDFQGKSLNDALAMTHELGADDQDPAKGKHMLTSDATPVTLKKGKNFYGYADGDGNHISNDPMQLKHIHAGMSFTSVKVDFATQYKDLYNVKFDKGAIMALIAKKQSNVFGASLVNADPNYLYGEQHFGQADNKYTPKANYKEMAELKMAITEISETMTGKGFYVLENNSAEHPTILCIKGELTQKGGAALTADQAKEAVAAGWIVSETDHSTFYPVLVNWEKDGYTFTGTTDKKGIVRNNKYEISLTITGPGTNSPEEPTQEKANLDVMCKVTPWNIVKQEVVW</sequence>
<evidence type="ECO:0000313" key="16">
    <source>
        <dbReference type="EMBL" id="EEK16220.1"/>
    </source>
</evidence>
<dbReference type="EMBL" id="ACLR01000192">
    <property type="protein sequence ID" value="EEK16220.1"/>
    <property type="molecule type" value="Genomic_DNA"/>
</dbReference>
<keyword evidence="7" id="KW-0564">Palmitate</keyword>
<keyword evidence="5" id="KW-0843">Virulence</keyword>
<evidence type="ECO:0000259" key="15">
    <source>
        <dbReference type="Pfam" id="PF22492"/>
    </source>
</evidence>
<dbReference type="Pfam" id="PF22492">
    <property type="entry name" value="FimA4_C"/>
    <property type="match status" value="1"/>
</dbReference>
<feature type="chain" id="PRO_5002916504" description="Fimbrillin" evidence="13">
    <location>
        <begin position="20"/>
        <end position="389"/>
    </location>
</feature>
<accession>C2MDI8</accession>
<dbReference type="Pfam" id="PF06321">
    <property type="entry name" value="P_gingi_FimA"/>
    <property type="match status" value="1"/>
</dbReference>
<evidence type="ECO:0000256" key="5">
    <source>
        <dbReference type="ARBA" id="ARBA00023026"/>
    </source>
</evidence>
<dbReference type="InterPro" id="IPR053878">
    <property type="entry name" value="FimA_C"/>
</dbReference>
<evidence type="ECO:0000256" key="2">
    <source>
        <dbReference type="ARBA" id="ARBA00004561"/>
    </source>
</evidence>
<feature type="signal peptide" evidence="13">
    <location>
        <begin position="1"/>
        <end position="19"/>
    </location>
</feature>
<feature type="domain" description="Major fimbrial subunit protein N-terminal" evidence="14">
    <location>
        <begin position="32"/>
        <end position="170"/>
    </location>
</feature>
<dbReference type="Gene3D" id="2.60.40.2580">
    <property type="match status" value="1"/>
</dbReference>
<evidence type="ECO:0000256" key="10">
    <source>
        <dbReference type="ARBA" id="ARBA00023288"/>
    </source>
</evidence>